<dbReference type="InterPro" id="IPR013830">
    <property type="entry name" value="SGNH_hydro"/>
</dbReference>
<name>A0A146G427_TERSA</name>
<dbReference type="InParanoid" id="A0A146G427"/>
<keyword evidence="4" id="KW-1185">Reference proteome</keyword>
<dbReference type="PANTHER" id="PTHR11852">
    <property type="entry name" value="PLATELET-ACTIVATING FACTOR ACETYLHYDROLASE"/>
    <property type="match status" value="1"/>
</dbReference>
<dbReference type="EMBL" id="BDCO01000002">
    <property type="protein sequence ID" value="GAT32569.1"/>
    <property type="molecule type" value="Genomic_DNA"/>
</dbReference>
<proteinExistence type="inferred from homology"/>
<dbReference type="STRING" id="690879.TSACC_2968"/>
<evidence type="ECO:0000313" key="4">
    <source>
        <dbReference type="Proteomes" id="UP000076023"/>
    </source>
</evidence>
<dbReference type="Pfam" id="PF13472">
    <property type="entry name" value="Lipase_GDSL_2"/>
    <property type="match status" value="1"/>
</dbReference>
<dbReference type="PANTHER" id="PTHR11852:SF0">
    <property type="entry name" value="PLATELET-ACTIVATING FACTOR ACETYLHYDROLASE IB SUBUNIT BETA HOMOLOG"/>
    <property type="match status" value="1"/>
</dbReference>
<comment type="caution">
    <text evidence="3">The sequence shown here is derived from an EMBL/GenBank/DDBJ whole genome shotgun (WGS) entry which is preliminary data.</text>
</comment>
<evidence type="ECO:0000313" key="3">
    <source>
        <dbReference type="EMBL" id="GAT32569.1"/>
    </source>
</evidence>
<dbReference type="Proteomes" id="UP000076023">
    <property type="component" value="Unassembled WGS sequence"/>
</dbReference>
<dbReference type="InterPro" id="IPR036514">
    <property type="entry name" value="SGNH_hydro_sf"/>
</dbReference>
<evidence type="ECO:0000256" key="1">
    <source>
        <dbReference type="ARBA" id="ARBA00038184"/>
    </source>
</evidence>
<reference evidence="4" key="1">
    <citation type="journal article" date="2017" name="Genome Announc.">
        <title>Draft Genome Sequence of Terrimicrobium sacchariphilum NM-5T, a Facultative Anaerobic Soil Bacterium of the Class Spartobacteria.</title>
        <authorList>
            <person name="Qiu Y.L."/>
            <person name="Tourlousse D.M."/>
            <person name="Matsuura N."/>
            <person name="Ohashi A."/>
            <person name="Sekiguchi Y."/>
        </authorList>
    </citation>
    <scope>NUCLEOTIDE SEQUENCE [LARGE SCALE GENOMIC DNA]</scope>
    <source>
        <strain evidence="4">NM-5</strain>
    </source>
</reference>
<sequence length="271" mass="29426">MGASSSFQTIMPLPIPSPLSKALLVLLGTISGALPLLAESPAPDNNAMTSGPAPAGKPWEPAWGFWPDYPADWQRTHWGFVEKTKAGGWDVLFLGDSITKNWMQQGRPVWDAHYEPLHALDIGIGGDTTRQTLWRIEHGALNGAQPKVIVLMIGVNNVNARAATAEEIAKGISEILAQIEARLPQSKILLLSVLPVGNPSLNPEVQKVNALLPKLEGGKVRFLDLTSLFATPDGKLILENYKPDQLHLLEPGYVAIDKALYPVLLEMLKNS</sequence>
<feature type="domain" description="SGNH hydrolase-type esterase" evidence="2">
    <location>
        <begin position="93"/>
        <end position="253"/>
    </location>
</feature>
<organism evidence="3 4">
    <name type="scientific">Terrimicrobium sacchariphilum</name>
    <dbReference type="NCBI Taxonomy" id="690879"/>
    <lineage>
        <taxon>Bacteria</taxon>
        <taxon>Pseudomonadati</taxon>
        <taxon>Verrucomicrobiota</taxon>
        <taxon>Terrimicrobiia</taxon>
        <taxon>Terrimicrobiales</taxon>
        <taxon>Terrimicrobiaceae</taxon>
        <taxon>Terrimicrobium</taxon>
    </lineage>
</organism>
<keyword evidence="3" id="KW-0378">Hydrolase</keyword>
<dbReference type="SUPFAM" id="SSF52266">
    <property type="entry name" value="SGNH hydrolase"/>
    <property type="match status" value="1"/>
</dbReference>
<gene>
    <name evidence="3" type="ORF">TSACC_2968</name>
</gene>
<evidence type="ECO:0000259" key="2">
    <source>
        <dbReference type="Pfam" id="PF13472"/>
    </source>
</evidence>
<accession>A0A146G427</accession>
<comment type="similarity">
    <text evidence="1">Belongs to the 'GDSL' lipolytic enzyme family. Platelet-activating factor acetylhydrolase IB beta/gamma subunits subfamily.</text>
</comment>
<dbReference type="GO" id="GO:0016788">
    <property type="term" value="F:hydrolase activity, acting on ester bonds"/>
    <property type="evidence" value="ECO:0007669"/>
    <property type="project" value="UniProtKB-ARBA"/>
</dbReference>
<dbReference type="AlphaFoldDB" id="A0A146G427"/>
<protein>
    <submittedName>
        <fullName evidence="3">Beta-glucosidase/platelet-activating factor acetylhydrolase IB subunit beta/gamma</fullName>
    </submittedName>
</protein>
<dbReference type="Gene3D" id="3.40.50.1110">
    <property type="entry name" value="SGNH hydrolase"/>
    <property type="match status" value="1"/>
</dbReference>